<evidence type="ECO:0000313" key="2">
    <source>
        <dbReference type="EMBL" id="SFV70645.1"/>
    </source>
</evidence>
<dbReference type="PROSITE" id="PS51257">
    <property type="entry name" value="PROKAR_LIPOPROTEIN"/>
    <property type="match status" value="1"/>
</dbReference>
<feature type="region of interest" description="Disordered" evidence="1">
    <location>
        <begin position="225"/>
        <end position="248"/>
    </location>
</feature>
<evidence type="ECO:0008006" key="3">
    <source>
        <dbReference type="Google" id="ProtNLM"/>
    </source>
</evidence>
<protein>
    <recommendedName>
        <fullName evidence="3">Lipoprotein</fullName>
    </recommendedName>
</protein>
<accession>A0A1W1CY54</accession>
<dbReference type="EMBL" id="FPHI01000052">
    <property type="protein sequence ID" value="SFV70645.1"/>
    <property type="molecule type" value="Genomic_DNA"/>
</dbReference>
<organism evidence="2">
    <name type="scientific">hydrothermal vent metagenome</name>
    <dbReference type="NCBI Taxonomy" id="652676"/>
    <lineage>
        <taxon>unclassified sequences</taxon>
        <taxon>metagenomes</taxon>
        <taxon>ecological metagenomes</taxon>
    </lineage>
</organism>
<name>A0A1W1CY54_9ZZZZ</name>
<dbReference type="AlphaFoldDB" id="A0A1W1CY54"/>
<reference evidence="2" key="1">
    <citation type="submission" date="2016-10" db="EMBL/GenBank/DDBJ databases">
        <authorList>
            <person name="de Groot N.N."/>
        </authorList>
    </citation>
    <scope>NUCLEOTIDE SEQUENCE</scope>
</reference>
<gene>
    <name evidence="2" type="ORF">MNB_SV-3-433</name>
</gene>
<feature type="region of interest" description="Disordered" evidence="1">
    <location>
        <begin position="20"/>
        <end position="42"/>
    </location>
</feature>
<proteinExistence type="predicted"/>
<sequence>MRIKLFLSMLLTVLIFSGCQPEGDTPPEEDTPTKTTSKKEASGWYMRTTAEATTEDGKVYTHKSAGVFGALKESSDEKDRHDIKAFGSATLYVVFPQQEWGEDNGDYFSDYRHYDKESAARQVWTFQVKAKSKLSDATLKLALQGPYKVYKKEDFGYNEEEDSDSMIKNELNLVDVDNNQTYPYAKLNTLTLNMEGKRVRTFRWVKGAVYPEDYDALATPSHTKSLQMQSLKTQQRKPETKFGFPPVP</sequence>
<evidence type="ECO:0000256" key="1">
    <source>
        <dbReference type="SAM" id="MobiDB-lite"/>
    </source>
</evidence>